<evidence type="ECO:0000313" key="1">
    <source>
        <dbReference type="EMBL" id="CUQ10466.1"/>
    </source>
</evidence>
<accession>A0A174TN45</accession>
<dbReference type="Proteomes" id="UP000095765">
    <property type="component" value="Unassembled WGS sequence"/>
</dbReference>
<dbReference type="RefSeq" id="WP_172678073.1">
    <property type="nucleotide sequence ID" value="NZ_CZBE01000026.1"/>
</dbReference>
<dbReference type="EMBL" id="CZBE01000026">
    <property type="protein sequence ID" value="CUQ10466.1"/>
    <property type="molecule type" value="Genomic_DNA"/>
</dbReference>
<dbReference type="AlphaFoldDB" id="A0A174TN45"/>
<sequence>MSRSKKWRLPFFLGENGRRQYNKLCKGCVYPCKQSFRAVVVSCPHYLSRRSQKYRS</sequence>
<proteinExistence type="predicted"/>
<protein>
    <submittedName>
        <fullName evidence="1">Uncharacterized protein</fullName>
    </submittedName>
</protein>
<name>A0A174TN45_9FIRM</name>
<reference evidence="1 2" key="1">
    <citation type="submission" date="2015-09" db="EMBL/GenBank/DDBJ databases">
        <authorList>
            <consortium name="Pathogen Informatics"/>
        </authorList>
    </citation>
    <scope>NUCLEOTIDE SEQUENCE [LARGE SCALE GENOMIC DNA]</scope>
    <source>
        <strain evidence="1 2">2789STDY5834939</strain>
    </source>
</reference>
<evidence type="ECO:0000313" key="2">
    <source>
        <dbReference type="Proteomes" id="UP000095765"/>
    </source>
</evidence>
<gene>
    <name evidence="1" type="ORF">ERS852551_03124</name>
</gene>
<organism evidence="1 2">
    <name type="scientific">Anaerotruncus colihominis</name>
    <dbReference type="NCBI Taxonomy" id="169435"/>
    <lineage>
        <taxon>Bacteria</taxon>
        <taxon>Bacillati</taxon>
        <taxon>Bacillota</taxon>
        <taxon>Clostridia</taxon>
        <taxon>Eubacteriales</taxon>
        <taxon>Oscillospiraceae</taxon>
        <taxon>Anaerotruncus</taxon>
    </lineage>
</organism>